<gene>
    <name evidence="3" type="ORF">GXP67_34880</name>
</gene>
<accession>A0A6C0GTI8</accession>
<dbReference type="InterPro" id="IPR053150">
    <property type="entry name" value="Teicoplanin_resist-assoc"/>
</dbReference>
<proteinExistence type="predicted"/>
<evidence type="ECO:0000313" key="3">
    <source>
        <dbReference type="EMBL" id="QHT71479.1"/>
    </source>
</evidence>
<feature type="transmembrane region" description="Helical" evidence="1">
    <location>
        <begin position="145"/>
        <end position="164"/>
    </location>
</feature>
<dbReference type="KEGG" id="rhoz:GXP67_34880"/>
<feature type="transmembrane region" description="Helical" evidence="1">
    <location>
        <begin position="12"/>
        <end position="31"/>
    </location>
</feature>
<dbReference type="PANTHER" id="PTHR36834:SF2">
    <property type="entry name" value="MEMBRANE PROTEIN"/>
    <property type="match status" value="1"/>
</dbReference>
<protein>
    <submittedName>
        <fullName evidence="3">VanZ family protein</fullName>
    </submittedName>
</protein>
<dbReference type="Proteomes" id="UP000480178">
    <property type="component" value="Chromosome"/>
</dbReference>
<keyword evidence="1" id="KW-1133">Transmembrane helix</keyword>
<sequence>MEERLKDSKVSNRWTTLLFIIYLIALYYILLLKLGIRFSYMRERITNFIPFSEGIIFTSEKIMNVVIFLPLGIYAGILFERWIFATKLLLFFSLSLFIEALQYILRIGAFDVTDLITNTTGAVTGVMLFEGLDKAFNNRCKAQKLINLLAAASTVIMIVVLVLLKMNRLPIRYQ</sequence>
<dbReference type="EMBL" id="CP048222">
    <property type="protein sequence ID" value="QHT71479.1"/>
    <property type="molecule type" value="Genomic_DNA"/>
</dbReference>
<feature type="transmembrane region" description="Helical" evidence="1">
    <location>
        <begin position="88"/>
        <end position="105"/>
    </location>
</feature>
<dbReference type="RefSeq" id="WP_162447418.1">
    <property type="nucleotide sequence ID" value="NZ_CP048222.1"/>
</dbReference>
<organism evidence="3 4">
    <name type="scientific">Rhodocytophaga rosea</name>
    <dbReference type="NCBI Taxonomy" id="2704465"/>
    <lineage>
        <taxon>Bacteria</taxon>
        <taxon>Pseudomonadati</taxon>
        <taxon>Bacteroidota</taxon>
        <taxon>Cytophagia</taxon>
        <taxon>Cytophagales</taxon>
        <taxon>Rhodocytophagaceae</taxon>
        <taxon>Rhodocytophaga</taxon>
    </lineage>
</organism>
<evidence type="ECO:0000313" key="4">
    <source>
        <dbReference type="Proteomes" id="UP000480178"/>
    </source>
</evidence>
<dbReference type="Pfam" id="PF04892">
    <property type="entry name" value="VanZ"/>
    <property type="match status" value="1"/>
</dbReference>
<dbReference type="PANTHER" id="PTHR36834">
    <property type="entry name" value="MEMBRANE PROTEIN-RELATED"/>
    <property type="match status" value="1"/>
</dbReference>
<dbReference type="InterPro" id="IPR006976">
    <property type="entry name" value="VanZ-like"/>
</dbReference>
<keyword evidence="1" id="KW-0472">Membrane</keyword>
<name>A0A6C0GTI8_9BACT</name>
<evidence type="ECO:0000259" key="2">
    <source>
        <dbReference type="Pfam" id="PF04892"/>
    </source>
</evidence>
<dbReference type="AlphaFoldDB" id="A0A6C0GTI8"/>
<evidence type="ECO:0000256" key="1">
    <source>
        <dbReference type="SAM" id="Phobius"/>
    </source>
</evidence>
<feature type="domain" description="VanZ-like" evidence="2">
    <location>
        <begin position="19"/>
        <end position="129"/>
    </location>
</feature>
<feature type="transmembrane region" description="Helical" evidence="1">
    <location>
        <begin position="62"/>
        <end position="79"/>
    </location>
</feature>
<keyword evidence="4" id="KW-1185">Reference proteome</keyword>
<keyword evidence="1" id="KW-0812">Transmembrane</keyword>
<reference evidence="3 4" key="1">
    <citation type="submission" date="2020-01" db="EMBL/GenBank/DDBJ databases">
        <authorList>
            <person name="Kim M.K."/>
        </authorList>
    </citation>
    <scope>NUCLEOTIDE SEQUENCE [LARGE SCALE GENOMIC DNA]</scope>
    <source>
        <strain evidence="3 4">172606-1</strain>
    </source>
</reference>